<feature type="transmembrane region" description="Helical" evidence="3">
    <location>
        <begin position="115"/>
        <end position="133"/>
    </location>
</feature>
<proteinExistence type="predicted"/>
<dbReference type="GO" id="GO:0043709">
    <property type="term" value="P:cell adhesion involved in single-species biofilm formation"/>
    <property type="evidence" value="ECO:0007669"/>
    <property type="project" value="TreeGrafter"/>
</dbReference>
<dbReference type="GO" id="GO:0005886">
    <property type="term" value="C:plasma membrane"/>
    <property type="evidence" value="ECO:0007669"/>
    <property type="project" value="TreeGrafter"/>
</dbReference>
<feature type="transmembrane region" description="Helical" evidence="3">
    <location>
        <begin position="193"/>
        <end position="211"/>
    </location>
</feature>
<dbReference type="EMBL" id="CP027669">
    <property type="protein sequence ID" value="AVO43216.1"/>
    <property type="molecule type" value="Genomic_DNA"/>
</dbReference>
<keyword evidence="3" id="KW-0472">Membrane</keyword>
<dbReference type="Gene3D" id="3.30.70.270">
    <property type="match status" value="1"/>
</dbReference>
<evidence type="ECO:0000256" key="1">
    <source>
        <dbReference type="ARBA" id="ARBA00012528"/>
    </source>
</evidence>
<dbReference type="InterPro" id="IPR029787">
    <property type="entry name" value="Nucleotide_cyclase"/>
</dbReference>
<accession>A0A2S0N535</accession>
<dbReference type="SMART" id="SM00267">
    <property type="entry name" value="GGDEF"/>
    <property type="match status" value="1"/>
</dbReference>
<dbReference type="OrthoDB" id="9813903at2"/>
<dbReference type="NCBIfam" id="TIGR00254">
    <property type="entry name" value="GGDEF"/>
    <property type="match status" value="1"/>
</dbReference>
<dbReference type="SUPFAM" id="SSF55073">
    <property type="entry name" value="Nucleotide cyclase"/>
    <property type="match status" value="1"/>
</dbReference>
<dbReference type="FunFam" id="3.30.70.270:FF:000001">
    <property type="entry name" value="Diguanylate cyclase domain protein"/>
    <property type="match status" value="1"/>
</dbReference>
<dbReference type="Proteomes" id="UP000239326">
    <property type="component" value="Chromosome"/>
</dbReference>
<feature type="transmembrane region" description="Helical" evidence="3">
    <location>
        <begin position="84"/>
        <end position="103"/>
    </location>
</feature>
<keyword evidence="6" id="KW-1185">Reference proteome</keyword>
<dbReference type="GO" id="GO:0052621">
    <property type="term" value="F:diguanylate cyclase activity"/>
    <property type="evidence" value="ECO:0007669"/>
    <property type="project" value="UniProtKB-EC"/>
</dbReference>
<feature type="transmembrane region" description="Helical" evidence="3">
    <location>
        <begin position="56"/>
        <end position="78"/>
    </location>
</feature>
<dbReference type="PANTHER" id="PTHR45138">
    <property type="entry name" value="REGULATORY COMPONENTS OF SENSORY TRANSDUCTION SYSTEM"/>
    <property type="match status" value="1"/>
</dbReference>
<dbReference type="GO" id="GO:1902201">
    <property type="term" value="P:negative regulation of bacterial-type flagellum-dependent cell motility"/>
    <property type="evidence" value="ECO:0007669"/>
    <property type="project" value="TreeGrafter"/>
</dbReference>
<keyword evidence="3" id="KW-0812">Transmembrane</keyword>
<protein>
    <recommendedName>
        <fullName evidence="1">diguanylate cyclase</fullName>
        <ecNumber evidence="1">2.7.7.65</ecNumber>
    </recommendedName>
</protein>
<feature type="transmembrane region" description="Helical" evidence="3">
    <location>
        <begin position="161"/>
        <end position="181"/>
    </location>
</feature>
<feature type="transmembrane region" description="Helical" evidence="3">
    <location>
        <begin position="139"/>
        <end position="154"/>
    </location>
</feature>
<evidence type="ECO:0000259" key="4">
    <source>
        <dbReference type="PROSITE" id="PS50887"/>
    </source>
</evidence>
<dbReference type="Pfam" id="PF00990">
    <property type="entry name" value="GGDEF"/>
    <property type="match status" value="1"/>
</dbReference>
<evidence type="ECO:0000256" key="2">
    <source>
        <dbReference type="ARBA" id="ARBA00034247"/>
    </source>
</evidence>
<evidence type="ECO:0000313" key="6">
    <source>
        <dbReference type="Proteomes" id="UP000239326"/>
    </source>
</evidence>
<dbReference type="InterPro" id="IPR043128">
    <property type="entry name" value="Rev_trsase/Diguanyl_cyclase"/>
</dbReference>
<reference evidence="5 6" key="1">
    <citation type="submission" date="2018-03" db="EMBL/GenBank/DDBJ databases">
        <title>Genome sequencing of Simplicispira sp.</title>
        <authorList>
            <person name="Kim S.-J."/>
            <person name="Heo J."/>
            <person name="Kwon S.-W."/>
        </authorList>
    </citation>
    <scope>NUCLEOTIDE SEQUENCE [LARGE SCALE GENOMIC DNA]</scope>
    <source>
        <strain evidence="5 6">SC1-8</strain>
    </source>
</reference>
<sequence>MFSARRDVGFAMSEGFPLSDTMASGFNDSADHSGQFSRRQSDAVRLRRQRSNAQKWVIVLSLIGGFGAVTLLVHLLGYVQMRTLLALLGMVAVGLVAFLLLFRTGLHLKFREKRLKLPIVVCCLAGMLGLVYLDPAMQILLAPFTFVALAYGMYRISRNTAFVLVGAELLGYAGVIALHYFEQQNLALFKLEAMHFAALAVALPGFVYLTGKVPLLHMVLNQASRKIRTIEADARRDTQLGCYNRRYIVAALEEQKQLADELGMPLCIAILDLDHFKRINDEMGHLGGDEVLRTFSRVAQQSVRDEDIFGRYGGEEFLLIFPGTSLLPALNTCERVRAQVEDHVWSDGMRCRVTVSIGVTQYVHGESVLEFFSRADTATYLAKEGGRNQVVVEEPVERSKNADFAATGDVLSEDAGEGTDEDFLLLEEAGLIESSRAPLSNV</sequence>
<gene>
    <name evidence="5" type="ORF">C6571_11140</name>
</gene>
<dbReference type="EC" id="2.7.7.65" evidence="1"/>
<dbReference type="PROSITE" id="PS50887">
    <property type="entry name" value="GGDEF"/>
    <property type="match status" value="1"/>
</dbReference>
<comment type="catalytic activity">
    <reaction evidence="2">
        <text>2 GTP = 3',3'-c-di-GMP + 2 diphosphate</text>
        <dbReference type="Rhea" id="RHEA:24898"/>
        <dbReference type="ChEBI" id="CHEBI:33019"/>
        <dbReference type="ChEBI" id="CHEBI:37565"/>
        <dbReference type="ChEBI" id="CHEBI:58805"/>
        <dbReference type="EC" id="2.7.7.65"/>
    </reaction>
</comment>
<evidence type="ECO:0000256" key="3">
    <source>
        <dbReference type="SAM" id="Phobius"/>
    </source>
</evidence>
<dbReference type="CDD" id="cd01949">
    <property type="entry name" value="GGDEF"/>
    <property type="match status" value="1"/>
</dbReference>
<dbReference type="InterPro" id="IPR000160">
    <property type="entry name" value="GGDEF_dom"/>
</dbReference>
<dbReference type="KEGG" id="simp:C6571_11140"/>
<evidence type="ECO:0000313" key="5">
    <source>
        <dbReference type="EMBL" id="AVO43216.1"/>
    </source>
</evidence>
<keyword evidence="3" id="KW-1133">Transmembrane helix</keyword>
<dbReference type="PANTHER" id="PTHR45138:SF9">
    <property type="entry name" value="DIGUANYLATE CYCLASE DGCM-RELATED"/>
    <property type="match status" value="1"/>
</dbReference>
<name>A0A2S0N535_9BURK</name>
<dbReference type="AlphaFoldDB" id="A0A2S0N535"/>
<feature type="domain" description="GGDEF" evidence="4">
    <location>
        <begin position="264"/>
        <end position="395"/>
    </location>
</feature>
<dbReference type="InterPro" id="IPR050469">
    <property type="entry name" value="Diguanylate_Cyclase"/>
</dbReference>
<organism evidence="5 6">
    <name type="scientific">Simplicispira suum</name>
    <dbReference type="NCBI Taxonomy" id="2109915"/>
    <lineage>
        <taxon>Bacteria</taxon>
        <taxon>Pseudomonadati</taxon>
        <taxon>Pseudomonadota</taxon>
        <taxon>Betaproteobacteria</taxon>
        <taxon>Burkholderiales</taxon>
        <taxon>Comamonadaceae</taxon>
        <taxon>Simplicispira</taxon>
    </lineage>
</organism>